<dbReference type="PANTHER" id="PTHR32387:SF0">
    <property type="entry name" value="PROTEIN NO VEIN"/>
    <property type="match status" value="1"/>
</dbReference>
<keyword evidence="3" id="KW-1185">Reference proteome</keyword>
<dbReference type="NCBIfam" id="NF047352">
    <property type="entry name" value="P_loop_sacsin"/>
    <property type="match status" value="1"/>
</dbReference>
<name>A0A6A6HAB6_VIRVR</name>
<gene>
    <name evidence="2" type="ORF">EV356DRAFT_576268</name>
</gene>
<evidence type="ECO:0000256" key="1">
    <source>
        <dbReference type="SAM" id="MobiDB-lite"/>
    </source>
</evidence>
<dbReference type="InterPro" id="IPR036890">
    <property type="entry name" value="HATPase_C_sf"/>
</dbReference>
<feature type="region of interest" description="Disordered" evidence="1">
    <location>
        <begin position="1343"/>
        <end position="1400"/>
    </location>
</feature>
<feature type="compositionally biased region" description="Polar residues" evidence="1">
    <location>
        <begin position="1377"/>
        <end position="1393"/>
    </location>
</feature>
<feature type="compositionally biased region" description="Polar residues" evidence="1">
    <location>
        <begin position="1343"/>
        <end position="1357"/>
    </location>
</feature>
<dbReference type="Gene3D" id="3.30.565.10">
    <property type="entry name" value="Histidine kinase-like ATPase, C-terminal domain"/>
    <property type="match status" value="1"/>
</dbReference>
<dbReference type="EMBL" id="ML991794">
    <property type="protein sequence ID" value="KAF2235086.1"/>
    <property type="molecule type" value="Genomic_DNA"/>
</dbReference>
<feature type="compositionally biased region" description="Polar residues" evidence="1">
    <location>
        <begin position="1185"/>
        <end position="1216"/>
    </location>
</feature>
<feature type="region of interest" description="Disordered" evidence="1">
    <location>
        <begin position="1153"/>
        <end position="1252"/>
    </location>
</feature>
<dbReference type="SUPFAM" id="SSF55874">
    <property type="entry name" value="ATPase domain of HSP90 chaperone/DNA topoisomerase II/histidine kinase"/>
    <property type="match status" value="1"/>
</dbReference>
<feature type="compositionally biased region" description="Low complexity" evidence="1">
    <location>
        <begin position="1239"/>
        <end position="1252"/>
    </location>
</feature>
<organism evidence="2 3">
    <name type="scientific">Viridothelium virens</name>
    <name type="common">Speckled blister lichen</name>
    <name type="synonym">Trypethelium virens</name>
    <dbReference type="NCBI Taxonomy" id="1048519"/>
    <lineage>
        <taxon>Eukaryota</taxon>
        <taxon>Fungi</taxon>
        <taxon>Dikarya</taxon>
        <taxon>Ascomycota</taxon>
        <taxon>Pezizomycotina</taxon>
        <taxon>Dothideomycetes</taxon>
        <taxon>Dothideomycetes incertae sedis</taxon>
        <taxon>Trypetheliales</taxon>
        <taxon>Trypetheliaceae</taxon>
        <taxon>Viridothelium</taxon>
    </lineage>
</organism>
<dbReference type="Proteomes" id="UP000800092">
    <property type="component" value="Unassembled WGS sequence"/>
</dbReference>
<feature type="compositionally biased region" description="Low complexity" evidence="1">
    <location>
        <begin position="1360"/>
        <end position="1376"/>
    </location>
</feature>
<accession>A0A6A6HAB6</accession>
<feature type="compositionally biased region" description="Basic and acidic residues" evidence="1">
    <location>
        <begin position="1156"/>
        <end position="1167"/>
    </location>
</feature>
<proteinExistence type="predicted"/>
<reference evidence="2" key="1">
    <citation type="journal article" date="2020" name="Stud. Mycol.">
        <title>101 Dothideomycetes genomes: a test case for predicting lifestyles and emergence of pathogens.</title>
        <authorList>
            <person name="Haridas S."/>
            <person name="Albert R."/>
            <person name="Binder M."/>
            <person name="Bloem J."/>
            <person name="Labutti K."/>
            <person name="Salamov A."/>
            <person name="Andreopoulos B."/>
            <person name="Baker S."/>
            <person name="Barry K."/>
            <person name="Bills G."/>
            <person name="Bluhm B."/>
            <person name="Cannon C."/>
            <person name="Castanera R."/>
            <person name="Culley D."/>
            <person name="Daum C."/>
            <person name="Ezra D."/>
            <person name="Gonzalez J."/>
            <person name="Henrissat B."/>
            <person name="Kuo A."/>
            <person name="Liang C."/>
            <person name="Lipzen A."/>
            <person name="Lutzoni F."/>
            <person name="Magnuson J."/>
            <person name="Mondo S."/>
            <person name="Nolan M."/>
            <person name="Ohm R."/>
            <person name="Pangilinan J."/>
            <person name="Park H.-J."/>
            <person name="Ramirez L."/>
            <person name="Alfaro M."/>
            <person name="Sun H."/>
            <person name="Tritt A."/>
            <person name="Yoshinaga Y."/>
            <person name="Zwiers L.-H."/>
            <person name="Turgeon B."/>
            <person name="Goodwin S."/>
            <person name="Spatafora J."/>
            <person name="Crous P."/>
            <person name="Grigoriev I."/>
        </authorList>
    </citation>
    <scope>NUCLEOTIDE SEQUENCE</scope>
    <source>
        <strain evidence="2">Tuck. ex Michener</strain>
    </source>
</reference>
<evidence type="ECO:0000313" key="3">
    <source>
        <dbReference type="Proteomes" id="UP000800092"/>
    </source>
</evidence>
<evidence type="ECO:0008006" key="4">
    <source>
        <dbReference type="Google" id="ProtNLM"/>
    </source>
</evidence>
<dbReference type="InterPro" id="IPR052957">
    <property type="entry name" value="Auxin_embryo_med"/>
</dbReference>
<dbReference type="PANTHER" id="PTHR32387">
    <property type="entry name" value="WU:FJ29H11"/>
    <property type="match status" value="1"/>
</dbReference>
<evidence type="ECO:0000313" key="2">
    <source>
        <dbReference type="EMBL" id="KAF2235086.1"/>
    </source>
</evidence>
<protein>
    <recommendedName>
        <fullName evidence="4">Heterokaryon incompatibility domain-containing protein</fullName>
    </recommendedName>
</protein>
<sequence length="1426" mass="161781">MSNLDPRGAKDLIQRIRRSRHVDDEDDWNAGDLSRSLEILSDQLYSTQTHFLFELVQNADDLEFEEDVTPKLVLVYRQDGFLWVGSNEIGFKEENVNAICRLQLSTKSVRQGQKEKIGEKGIGFKSVFKVADKVWISSHPFYFRFDRDGKLGMVTPIWDEDFPENNALEEQTMFCLRIPKQKDREAVQNHLVDLQPDLPLFLRNVREIQVIIQDVDENEYANFIVKRERWNSVAPHVDVVLREENFVEEAEEVKMRLIMEEKVTTSMPSEERRKNVTQSKLQMGFPVQENGLPHLANQDLYNFLPVRAYGLPFLLNGDFLLSASREDVDQGKEWNETLVKAAAELFLQSVRRFNNGREGLLKYEWPRYTRSQGTSRGTALDKLIPGILQLLRSKKVLQSQAGTFEVPNDLTHVPLKYTNGSSPPTPLLAIDGNLRPFLASEYSFQDVADLGVQSLVPRTFFAGLRRQLQTSANAIYKQAQTWHSRVAKAITNQVSWDDAKSIKIIPLRGGTWTSASCGNLYFPELDEGLEVPPGINISVIAQDAAAESARRAMYKWLGANDLNVAEVCRLVLDRHEKDDHEWETEHVVSHAWYLFRASATCRLDRPARLRFAEQGTGHLYYATAMYLDHGGPFHAWEFREYLPDGPRLFHILDTAYANKASPELNDAWVAWLRSLGIWSIPRLAQPFGRRLTPEFKSLLERIPSQRILQLLTRQWDDYRPYFSDDIRKELGESLVECLDGSRHRLKDCFLPKPQLLSVTFAMNTLPFVDTEENEHWESLSEFGVGTRANLRFYATILKNIKHKPYIKPTKEEIIRLYSKIQTLIEKYPNSSCPEVKDAIFIPTDQPRWVSPNGCVWNAPTSFQRIPVLSRYYPDFTLLFSQFLRIRDAQIEDVVSELHSIAGQASCVHIIKDLLKTLNKFLKAGSNHDRIDSLRGAAVLPIRSVNGDVSLRRCNDNSIEWFIADRERLRSCFFEKLDILDFSVADIERLVPLWRRLHIEQKYLGGKVSEMTLTRGRLQLEPSAQYMIRSKAEFMSRLVIRRRRATMKEQLAGAEVFSTADLVLRRTVRKSSGQEIYADDVGRVRVRTDEDHISVYLNAEDTNSGKYPWYLIKEELSRFFEIPQNRREFVLGILTMDDPELIEDMLERNNVLTESESDARVDQDHFDYEAPPQPVPGVRQEGIPATPTSSEAPSRITTPVSNYDSSPRPSTPASQTHQLRHRAPSSRGETFLSPSPIPRGPSGRSRAGSTSTSTYYVIDPSRIEAAAETFRSEHIVGVSAAEATASSRESTSLLAAVSAPPLTPNARGTGHSQSASIQSSFTFTVGEVEDGPFSFSDLRQALPSITPSRSFSPSPSETPSRDASPSPSSAPIRPSPSTALRTPSRNASRASSQSPGGGGYEREIGYGGELFVRLSFPHPLTILSIIY</sequence>
<dbReference type="OrthoDB" id="1262810at2759"/>